<accession>A0A2N5W1A9</accession>
<evidence type="ECO:0000313" key="2">
    <source>
        <dbReference type="Proteomes" id="UP000235388"/>
    </source>
</evidence>
<dbReference type="PANTHER" id="PTHR11439:SF467">
    <property type="entry name" value="INTEGRASE CATALYTIC DOMAIN-CONTAINING PROTEIN"/>
    <property type="match status" value="1"/>
</dbReference>
<proteinExistence type="predicted"/>
<gene>
    <name evidence="1" type="ORF">PCANC_03892</name>
</gene>
<dbReference type="PANTHER" id="PTHR11439">
    <property type="entry name" value="GAG-POL-RELATED RETROTRANSPOSON"/>
    <property type="match status" value="1"/>
</dbReference>
<sequence length="316" mass="35016">MKLDLVNDGLILHQDQYIECKLSEFNFSHFPPSTCPLNPKAHIQSATTDKVSQFAAPGVNYRALINKLSQFLKRPGINHYRAAVQVFRYLHHTKSRGLLFSKNSSAPLIIAVDADWGNCPNTRRSHTGSILLLNNHVISWESTKQCTVSLSSTEAEYKALSDAGKEASWLINLYQEIFLDDSVTSATIQIDNRGAIDLARSQVSQNGFCTKHMDLRLHFIRDLLKSKIISLKYVLSASNPADFLTKPVGKNNIIRALHPYTSSLLTLCASRSIAQSMGACQDVVMGPPTEPNYDNFIADAINQIGLDQNTAEALNP</sequence>
<dbReference type="OrthoDB" id="3255262at2759"/>
<comment type="caution">
    <text evidence="1">The sequence shown here is derived from an EMBL/GenBank/DDBJ whole genome shotgun (WGS) entry which is preliminary data.</text>
</comment>
<dbReference type="EMBL" id="PGCJ01000025">
    <property type="protein sequence ID" value="PLW56026.1"/>
    <property type="molecule type" value="Genomic_DNA"/>
</dbReference>
<reference evidence="1 2" key="1">
    <citation type="submission" date="2017-11" db="EMBL/GenBank/DDBJ databases">
        <title>De novo assembly and phasing of dikaryotic genomes from two isolates of Puccinia coronata f. sp. avenae, the causal agent of oat crown rust.</title>
        <authorList>
            <person name="Miller M.E."/>
            <person name="Zhang Y."/>
            <person name="Omidvar V."/>
            <person name="Sperschneider J."/>
            <person name="Schwessinger B."/>
            <person name="Raley C."/>
            <person name="Palmer J.M."/>
            <person name="Garnica D."/>
            <person name="Upadhyaya N."/>
            <person name="Rathjen J."/>
            <person name="Taylor J.M."/>
            <person name="Park R.F."/>
            <person name="Dodds P.N."/>
            <person name="Hirsch C.D."/>
            <person name="Kianian S.F."/>
            <person name="Figueroa M."/>
        </authorList>
    </citation>
    <scope>NUCLEOTIDE SEQUENCE [LARGE SCALE GENOMIC DNA]</scope>
    <source>
        <strain evidence="1">12NC29</strain>
    </source>
</reference>
<evidence type="ECO:0008006" key="3">
    <source>
        <dbReference type="Google" id="ProtNLM"/>
    </source>
</evidence>
<keyword evidence="2" id="KW-1185">Reference proteome</keyword>
<organism evidence="1 2">
    <name type="scientific">Puccinia coronata f. sp. avenae</name>
    <dbReference type="NCBI Taxonomy" id="200324"/>
    <lineage>
        <taxon>Eukaryota</taxon>
        <taxon>Fungi</taxon>
        <taxon>Dikarya</taxon>
        <taxon>Basidiomycota</taxon>
        <taxon>Pucciniomycotina</taxon>
        <taxon>Pucciniomycetes</taxon>
        <taxon>Pucciniales</taxon>
        <taxon>Pucciniaceae</taxon>
        <taxon>Puccinia</taxon>
    </lineage>
</organism>
<dbReference type="Proteomes" id="UP000235388">
    <property type="component" value="Unassembled WGS sequence"/>
</dbReference>
<protein>
    <recommendedName>
        <fullName evidence="3">Reverse transcriptase Ty1/copia-type domain-containing protein</fullName>
    </recommendedName>
</protein>
<dbReference type="STRING" id="200324.A0A2N5W1A9"/>
<dbReference type="AlphaFoldDB" id="A0A2N5W1A9"/>
<dbReference type="CDD" id="cd09272">
    <property type="entry name" value="RNase_HI_RT_Ty1"/>
    <property type="match status" value="1"/>
</dbReference>
<evidence type="ECO:0000313" key="1">
    <source>
        <dbReference type="EMBL" id="PLW56026.1"/>
    </source>
</evidence>
<name>A0A2N5W1A9_9BASI</name>